<evidence type="ECO:0000256" key="3">
    <source>
        <dbReference type="ARBA" id="ARBA00022691"/>
    </source>
</evidence>
<dbReference type="OMA" id="AVDIVWD"/>
<dbReference type="SUPFAM" id="SSF53335">
    <property type="entry name" value="S-adenosyl-L-methionine-dependent methyltransferases"/>
    <property type="match status" value="1"/>
</dbReference>
<organism evidence="4 5">
    <name type="scientific">Folsomia candida</name>
    <name type="common">Springtail</name>
    <dbReference type="NCBI Taxonomy" id="158441"/>
    <lineage>
        <taxon>Eukaryota</taxon>
        <taxon>Metazoa</taxon>
        <taxon>Ecdysozoa</taxon>
        <taxon>Arthropoda</taxon>
        <taxon>Hexapoda</taxon>
        <taxon>Collembola</taxon>
        <taxon>Entomobryomorpha</taxon>
        <taxon>Isotomoidea</taxon>
        <taxon>Isotomidae</taxon>
        <taxon>Proisotominae</taxon>
        <taxon>Folsomia</taxon>
    </lineage>
</organism>
<name>A0A226EIN0_FOLCA</name>
<dbReference type="InterPro" id="IPR029063">
    <property type="entry name" value="SAM-dependent_MTases_sf"/>
</dbReference>
<protein>
    <submittedName>
        <fullName evidence="4">Thiopurine S-methyltransferase</fullName>
    </submittedName>
</protein>
<comment type="caution">
    <text evidence="4">The sequence shown here is derived from an EMBL/GenBank/DDBJ whole genome shotgun (WGS) entry which is preliminary data.</text>
</comment>
<evidence type="ECO:0000313" key="4">
    <source>
        <dbReference type="EMBL" id="OXA57078.1"/>
    </source>
</evidence>
<dbReference type="PROSITE" id="PS51585">
    <property type="entry name" value="SAM_MT_TPMT"/>
    <property type="match status" value="1"/>
</dbReference>
<keyword evidence="3" id="KW-0949">S-adenosyl-L-methionine</keyword>
<evidence type="ECO:0000256" key="2">
    <source>
        <dbReference type="ARBA" id="ARBA00022679"/>
    </source>
</evidence>
<accession>A0A226EIN0</accession>
<reference evidence="4 5" key="1">
    <citation type="submission" date="2015-12" db="EMBL/GenBank/DDBJ databases">
        <title>The genome of Folsomia candida.</title>
        <authorList>
            <person name="Faddeeva A."/>
            <person name="Derks M.F."/>
            <person name="Anvar Y."/>
            <person name="Smit S."/>
            <person name="Van Straalen N."/>
            <person name="Roelofs D."/>
        </authorList>
    </citation>
    <scope>NUCLEOTIDE SEQUENCE [LARGE SCALE GENOMIC DNA]</scope>
    <source>
        <strain evidence="4 5">VU population</strain>
        <tissue evidence="4">Whole body</tissue>
    </source>
</reference>
<proteinExistence type="predicted"/>
<dbReference type="EMBL" id="LNIX01000003">
    <property type="protein sequence ID" value="OXA57078.1"/>
    <property type="molecule type" value="Genomic_DNA"/>
</dbReference>
<dbReference type="GO" id="GO:0008119">
    <property type="term" value="F:thiopurine S-methyltransferase activity"/>
    <property type="evidence" value="ECO:0007669"/>
    <property type="project" value="TreeGrafter"/>
</dbReference>
<keyword evidence="2 4" id="KW-0808">Transferase</keyword>
<dbReference type="PANTHER" id="PTHR10259:SF11">
    <property type="entry name" value="THIOPURINE S-METHYLTRANSFERASE"/>
    <property type="match status" value="1"/>
</dbReference>
<sequence length="223" mass="25895">MDTQAEKVSSNIEYWATRWNEQRIGWHQPQVDKYLLKYYSKITGKSLPEAPLSKEAPEFKVNSTKTWRTLGEEHGLGLTLENEANLFVGAEGRLKIYFGDLFQCPIEQFGPFDYVWDRGSLIAIEYPCRNNYKAMMQRALKHKEKGNYHNFSYLLEIVRYDKTKFGGPPRSLDDEDLKTLYEDWAEVKFLDQAPLPENHPVAKHPDIGPVDEMVFLITPKNSS</sequence>
<dbReference type="Pfam" id="PF05724">
    <property type="entry name" value="TPMT"/>
    <property type="match status" value="1"/>
</dbReference>
<evidence type="ECO:0000313" key="5">
    <source>
        <dbReference type="Proteomes" id="UP000198287"/>
    </source>
</evidence>
<dbReference type="OrthoDB" id="276151at2759"/>
<dbReference type="Proteomes" id="UP000198287">
    <property type="component" value="Unassembled WGS sequence"/>
</dbReference>
<dbReference type="GO" id="GO:0032259">
    <property type="term" value="P:methylation"/>
    <property type="evidence" value="ECO:0007669"/>
    <property type="project" value="UniProtKB-KW"/>
</dbReference>
<gene>
    <name evidence="4" type="ORF">Fcan01_08223</name>
</gene>
<keyword evidence="1 4" id="KW-0489">Methyltransferase</keyword>
<keyword evidence="5" id="KW-1185">Reference proteome</keyword>
<dbReference type="Gene3D" id="3.40.50.150">
    <property type="entry name" value="Vaccinia Virus protein VP39"/>
    <property type="match status" value="2"/>
</dbReference>
<dbReference type="InterPro" id="IPR008854">
    <property type="entry name" value="TPMT"/>
</dbReference>
<dbReference type="AlphaFoldDB" id="A0A226EIN0"/>
<evidence type="ECO:0000256" key="1">
    <source>
        <dbReference type="ARBA" id="ARBA00022603"/>
    </source>
</evidence>
<dbReference type="PANTHER" id="PTHR10259">
    <property type="entry name" value="THIOPURINE S-METHYLTRANSFERASE"/>
    <property type="match status" value="1"/>
</dbReference>